<dbReference type="Proteomes" id="UP000025047">
    <property type="component" value="Unassembled WGS sequence"/>
</dbReference>
<dbReference type="InterPro" id="IPR009506">
    <property type="entry name" value="YjiS-like"/>
</dbReference>
<dbReference type="Pfam" id="PF06568">
    <property type="entry name" value="YjiS-like"/>
    <property type="match status" value="1"/>
</dbReference>
<dbReference type="RefSeq" id="WP_017928506.1">
    <property type="nucleotide sequence ID" value="NZ_KB822998.1"/>
</dbReference>
<sequence>MTTLARTATPFEAALDQGALSALLIGMARRVALWERRARTRRALSHLDAAALRDLGLDAAAAQAEAARPFWKG</sequence>
<dbReference type="EMBL" id="APGJ01000006">
    <property type="protein sequence ID" value="EYD71940.1"/>
    <property type="molecule type" value="Genomic_DNA"/>
</dbReference>
<evidence type="ECO:0000313" key="3">
    <source>
        <dbReference type="Proteomes" id="UP000025047"/>
    </source>
</evidence>
<keyword evidence="3" id="KW-1185">Reference proteome</keyword>
<proteinExistence type="predicted"/>
<protein>
    <recommendedName>
        <fullName evidence="1">YjiS-like domain-containing protein</fullName>
    </recommendedName>
</protein>
<dbReference type="eggNOG" id="ENOG5032CG2">
    <property type="taxonomic scope" value="Bacteria"/>
</dbReference>
<comment type="caution">
    <text evidence="2">The sequence shown here is derived from an EMBL/GenBank/DDBJ whole genome shotgun (WGS) entry which is preliminary data.</text>
</comment>
<gene>
    <name evidence="2" type="ORF">Lokhon_02011</name>
</gene>
<dbReference type="HOGENOM" id="CLU_2700333_0_0_5"/>
<dbReference type="AlphaFoldDB" id="A0A017HCA3"/>
<dbReference type="PATRIC" id="fig|1122180.6.peg.1996"/>
<organism evidence="2 3">
    <name type="scientific">Limimaricola hongkongensis DSM 17492</name>
    <dbReference type="NCBI Taxonomy" id="1122180"/>
    <lineage>
        <taxon>Bacteria</taxon>
        <taxon>Pseudomonadati</taxon>
        <taxon>Pseudomonadota</taxon>
        <taxon>Alphaproteobacteria</taxon>
        <taxon>Rhodobacterales</taxon>
        <taxon>Paracoccaceae</taxon>
        <taxon>Limimaricola</taxon>
    </lineage>
</organism>
<evidence type="ECO:0000259" key="1">
    <source>
        <dbReference type="Pfam" id="PF06568"/>
    </source>
</evidence>
<reference evidence="2 3" key="1">
    <citation type="submission" date="2013-03" db="EMBL/GenBank/DDBJ databases">
        <authorList>
            <person name="Fiebig A."/>
            <person name="Goeker M."/>
            <person name="Klenk H.-P.P."/>
        </authorList>
    </citation>
    <scope>NUCLEOTIDE SEQUENCE [LARGE SCALE GENOMIC DNA]</scope>
    <source>
        <strain evidence="2 3">DSM 17492</strain>
    </source>
</reference>
<feature type="domain" description="YjiS-like" evidence="1">
    <location>
        <begin position="28"/>
        <end position="59"/>
    </location>
</feature>
<name>A0A017HCA3_9RHOB</name>
<accession>A0A017HCA3</accession>
<dbReference type="STRING" id="1122180.Lokhon_02011"/>
<evidence type="ECO:0000313" key="2">
    <source>
        <dbReference type="EMBL" id="EYD71940.1"/>
    </source>
</evidence>